<feature type="compositionally biased region" description="Basic and acidic residues" evidence="1">
    <location>
        <begin position="284"/>
        <end position="307"/>
    </location>
</feature>
<dbReference type="EMBL" id="OUUZ01000016">
    <property type="protein sequence ID" value="SPQ26310.1"/>
    <property type="molecule type" value="Genomic_DNA"/>
</dbReference>
<feature type="region of interest" description="Disordered" evidence="1">
    <location>
        <begin position="37"/>
        <end position="83"/>
    </location>
</feature>
<accession>A0A3S4CBA1</accession>
<feature type="compositionally biased region" description="Basic and acidic residues" evidence="1">
    <location>
        <begin position="219"/>
        <end position="277"/>
    </location>
</feature>
<proteinExistence type="predicted"/>
<name>A0A3S4CBA1_9PEZI</name>
<dbReference type="Proteomes" id="UP000289323">
    <property type="component" value="Unassembled WGS sequence"/>
</dbReference>
<sequence>MPSSRRGAAGSPPPNSGPPPEILHQLGRAVLSYTLKKLNEQTTQGGPREQSSRRRSSRSRTRDASRGGDRASSRGGDLPRSDSSDMHALISQLAVGLCAFGIRHLIRRRREAKRRAAAEGAAGAATTARDVRSGRGQSQGQRQGRQGSAAVDPELSAALDTVTRELKGASESIRRLARTAPSHRRCDVRDALVADAERLSGSLANVQASIHNMRNLHPALDRGSRPRESVRGTRPDAQQRARTKAERLSTRENTARSRGSARMEERASGESDGSRWERSRRRGLPAERHRSRPGSREKDVRERRWQK</sequence>
<dbReference type="AlphaFoldDB" id="A0A3S4CBA1"/>
<evidence type="ECO:0000313" key="3">
    <source>
        <dbReference type="Proteomes" id="UP000289323"/>
    </source>
</evidence>
<evidence type="ECO:0000313" key="2">
    <source>
        <dbReference type="EMBL" id="SPQ26310.1"/>
    </source>
</evidence>
<feature type="region of interest" description="Disordered" evidence="1">
    <location>
        <begin position="214"/>
        <end position="307"/>
    </location>
</feature>
<feature type="compositionally biased region" description="Low complexity" evidence="1">
    <location>
        <begin position="118"/>
        <end position="148"/>
    </location>
</feature>
<feature type="region of interest" description="Disordered" evidence="1">
    <location>
        <begin position="117"/>
        <end position="154"/>
    </location>
</feature>
<feature type="compositionally biased region" description="Pro residues" evidence="1">
    <location>
        <begin position="11"/>
        <end position="21"/>
    </location>
</feature>
<feature type="compositionally biased region" description="Basic and acidic residues" evidence="1">
    <location>
        <begin position="60"/>
        <end position="83"/>
    </location>
</feature>
<protein>
    <submittedName>
        <fullName evidence="2">499a52b2-1968-4e93-8be2-86611eca12a1</fullName>
    </submittedName>
</protein>
<organism evidence="2 3">
    <name type="scientific">Thermothielavioides terrestris</name>
    <dbReference type="NCBI Taxonomy" id="2587410"/>
    <lineage>
        <taxon>Eukaryota</taxon>
        <taxon>Fungi</taxon>
        <taxon>Dikarya</taxon>
        <taxon>Ascomycota</taxon>
        <taxon>Pezizomycotina</taxon>
        <taxon>Sordariomycetes</taxon>
        <taxon>Sordariomycetidae</taxon>
        <taxon>Sordariales</taxon>
        <taxon>Chaetomiaceae</taxon>
        <taxon>Thermothielavioides</taxon>
    </lineage>
</organism>
<gene>
    <name evidence="2" type="ORF">TT172_LOCUS8729</name>
</gene>
<evidence type="ECO:0000256" key="1">
    <source>
        <dbReference type="SAM" id="MobiDB-lite"/>
    </source>
</evidence>
<feature type="region of interest" description="Disordered" evidence="1">
    <location>
        <begin position="1"/>
        <end position="23"/>
    </location>
</feature>
<reference evidence="2 3" key="1">
    <citation type="submission" date="2018-04" db="EMBL/GenBank/DDBJ databases">
        <authorList>
            <person name="Huttner S."/>
            <person name="Dainat J."/>
        </authorList>
    </citation>
    <scope>NUCLEOTIDE SEQUENCE [LARGE SCALE GENOMIC DNA]</scope>
</reference>